<evidence type="ECO:0000256" key="12">
    <source>
        <dbReference type="ARBA" id="ARBA00058382"/>
    </source>
</evidence>
<dbReference type="GO" id="GO:0009228">
    <property type="term" value="P:thiamine biosynthetic process"/>
    <property type="evidence" value="ECO:0007669"/>
    <property type="project" value="UniProtKB-KW"/>
</dbReference>
<dbReference type="Pfam" id="PF22025">
    <property type="entry name" value="ThiI_fer"/>
    <property type="match status" value="1"/>
</dbReference>
<comment type="caution">
    <text evidence="21">The sequence shown here is derived from an EMBL/GenBank/DDBJ whole genome shotgun (WGS) entry which is preliminary data.</text>
</comment>
<evidence type="ECO:0000256" key="3">
    <source>
        <dbReference type="ARBA" id="ARBA00022490"/>
    </source>
</evidence>
<dbReference type="FunFam" id="3.40.50.620:FF:000053">
    <property type="entry name" value="Probable tRNA sulfurtransferase"/>
    <property type="match status" value="1"/>
</dbReference>
<dbReference type="InterPro" id="IPR020536">
    <property type="entry name" value="ThiI_AANH"/>
</dbReference>
<dbReference type="PROSITE" id="PS51165">
    <property type="entry name" value="THUMP"/>
    <property type="match status" value="1"/>
</dbReference>
<comment type="pathway">
    <text evidence="2 19">Cofactor biosynthesis; thiamine diphosphate biosynthesis.</text>
</comment>
<evidence type="ECO:0000256" key="14">
    <source>
        <dbReference type="ARBA" id="ARBA00066827"/>
    </source>
</evidence>
<dbReference type="GO" id="GO:0000049">
    <property type="term" value="F:tRNA binding"/>
    <property type="evidence" value="ECO:0007669"/>
    <property type="project" value="UniProtKB-UniRule"/>
</dbReference>
<gene>
    <name evidence="19 21" type="primary">thiI</name>
    <name evidence="21" type="ORF">IAB27_07895</name>
</gene>
<dbReference type="HAMAP" id="MF_00021">
    <property type="entry name" value="ThiI"/>
    <property type="match status" value="1"/>
</dbReference>
<dbReference type="AlphaFoldDB" id="A0A9D0ZRV3"/>
<evidence type="ECO:0000256" key="17">
    <source>
        <dbReference type="ARBA" id="ARBA00077849"/>
    </source>
</evidence>
<dbReference type="EC" id="2.8.1.4" evidence="14 19"/>
<keyword evidence="9 19" id="KW-0784">Thiamine biosynthesis</keyword>
<evidence type="ECO:0000256" key="5">
    <source>
        <dbReference type="ARBA" id="ARBA00022679"/>
    </source>
</evidence>
<keyword evidence="6 19" id="KW-0547">Nucleotide-binding</keyword>
<evidence type="ECO:0000256" key="1">
    <source>
        <dbReference type="ARBA" id="ARBA00004496"/>
    </source>
</evidence>
<evidence type="ECO:0000256" key="4">
    <source>
        <dbReference type="ARBA" id="ARBA00022555"/>
    </source>
</evidence>
<protein>
    <recommendedName>
        <fullName evidence="15 19">Probable tRNA sulfurtransferase</fullName>
        <ecNumber evidence="14 19">2.8.1.4</ecNumber>
    </recommendedName>
    <alternativeName>
        <fullName evidence="16 19">Sulfur carrier protein ThiS sulfurtransferase</fullName>
    </alternativeName>
    <alternativeName>
        <fullName evidence="17 19">Thiamine biosynthesis protein ThiI</fullName>
    </alternativeName>
    <alternativeName>
        <fullName evidence="18 19">tRNA 4-thiouridine synthase</fullName>
    </alternativeName>
</protein>
<evidence type="ECO:0000256" key="15">
    <source>
        <dbReference type="ARBA" id="ARBA00071867"/>
    </source>
</evidence>
<dbReference type="GO" id="GO:0005524">
    <property type="term" value="F:ATP binding"/>
    <property type="evidence" value="ECO:0007669"/>
    <property type="project" value="UniProtKB-UniRule"/>
</dbReference>
<keyword evidence="4 19" id="KW-0820">tRNA-binding</keyword>
<reference evidence="21" key="2">
    <citation type="journal article" date="2021" name="PeerJ">
        <title>Extensive microbial diversity within the chicken gut microbiome revealed by metagenomics and culture.</title>
        <authorList>
            <person name="Gilroy R."/>
            <person name="Ravi A."/>
            <person name="Getino M."/>
            <person name="Pursley I."/>
            <person name="Horton D.L."/>
            <person name="Alikhan N.F."/>
            <person name="Baker D."/>
            <person name="Gharbi K."/>
            <person name="Hall N."/>
            <person name="Watson M."/>
            <person name="Adriaenssens E.M."/>
            <person name="Foster-Nyarko E."/>
            <person name="Jarju S."/>
            <person name="Secka A."/>
            <person name="Antonio M."/>
            <person name="Oren A."/>
            <person name="Chaudhuri R.R."/>
            <person name="La Ragione R."/>
            <person name="Hildebrand F."/>
            <person name="Pallen M.J."/>
        </authorList>
    </citation>
    <scope>NUCLEOTIDE SEQUENCE</scope>
    <source>
        <strain evidence="21">CHK147-3167</strain>
    </source>
</reference>
<evidence type="ECO:0000256" key="7">
    <source>
        <dbReference type="ARBA" id="ARBA00022840"/>
    </source>
</evidence>
<dbReference type="GO" id="GO:0140741">
    <property type="term" value="F:tRNA-uracil-4 sulfurtransferase activity"/>
    <property type="evidence" value="ECO:0007669"/>
    <property type="project" value="UniProtKB-EC"/>
</dbReference>
<evidence type="ECO:0000256" key="19">
    <source>
        <dbReference type="HAMAP-Rule" id="MF_00021"/>
    </source>
</evidence>
<comment type="catalytic activity">
    <reaction evidence="10 19">
        <text>[ThiI sulfur-carrier protein]-S-sulfanyl-L-cysteine + a uridine in tRNA + 2 reduced [2Fe-2S]-[ferredoxin] + ATP + H(+) = [ThiI sulfur-carrier protein]-L-cysteine + a 4-thiouridine in tRNA + 2 oxidized [2Fe-2S]-[ferredoxin] + AMP + diphosphate</text>
        <dbReference type="Rhea" id="RHEA:24176"/>
        <dbReference type="Rhea" id="RHEA-COMP:10000"/>
        <dbReference type="Rhea" id="RHEA-COMP:10001"/>
        <dbReference type="Rhea" id="RHEA-COMP:13337"/>
        <dbReference type="Rhea" id="RHEA-COMP:13338"/>
        <dbReference type="Rhea" id="RHEA-COMP:13339"/>
        <dbReference type="Rhea" id="RHEA-COMP:13340"/>
        <dbReference type="ChEBI" id="CHEBI:15378"/>
        <dbReference type="ChEBI" id="CHEBI:29950"/>
        <dbReference type="ChEBI" id="CHEBI:30616"/>
        <dbReference type="ChEBI" id="CHEBI:33019"/>
        <dbReference type="ChEBI" id="CHEBI:33737"/>
        <dbReference type="ChEBI" id="CHEBI:33738"/>
        <dbReference type="ChEBI" id="CHEBI:61963"/>
        <dbReference type="ChEBI" id="CHEBI:65315"/>
        <dbReference type="ChEBI" id="CHEBI:136798"/>
        <dbReference type="ChEBI" id="CHEBI:456215"/>
        <dbReference type="EC" id="2.8.1.4"/>
    </reaction>
</comment>
<feature type="binding site" evidence="19">
    <location>
        <position position="288"/>
    </location>
    <ligand>
        <name>ATP</name>
        <dbReference type="ChEBI" id="CHEBI:30616"/>
    </ligand>
</feature>
<dbReference type="Pfam" id="PF02926">
    <property type="entry name" value="THUMP"/>
    <property type="match status" value="1"/>
</dbReference>
<dbReference type="CDD" id="cd01712">
    <property type="entry name" value="PPase_ThiI"/>
    <property type="match status" value="1"/>
</dbReference>
<proteinExistence type="inferred from homology"/>
<dbReference type="InterPro" id="IPR049962">
    <property type="entry name" value="THUMP_ThiI"/>
</dbReference>
<feature type="binding site" evidence="19">
    <location>
        <begin position="200"/>
        <end position="201"/>
    </location>
    <ligand>
        <name>ATP</name>
        <dbReference type="ChEBI" id="CHEBI:30616"/>
    </ligand>
</feature>
<dbReference type="GO" id="GO:0004810">
    <property type="term" value="F:CCA tRNA nucleotidyltransferase activity"/>
    <property type="evidence" value="ECO:0007669"/>
    <property type="project" value="InterPro"/>
</dbReference>
<comment type="catalytic activity">
    <reaction evidence="11 19">
        <text>[ThiS sulfur-carrier protein]-C-terminal Gly-Gly-AMP + S-sulfanyl-L-cysteinyl-[cysteine desulfurase] + AH2 = [ThiS sulfur-carrier protein]-C-terminal-Gly-aminoethanethioate + L-cysteinyl-[cysteine desulfurase] + A + AMP + 2 H(+)</text>
        <dbReference type="Rhea" id="RHEA:43340"/>
        <dbReference type="Rhea" id="RHEA-COMP:12157"/>
        <dbReference type="Rhea" id="RHEA-COMP:12158"/>
        <dbReference type="Rhea" id="RHEA-COMP:12910"/>
        <dbReference type="Rhea" id="RHEA-COMP:19908"/>
        <dbReference type="ChEBI" id="CHEBI:13193"/>
        <dbReference type="ChEBI" id="CHEBI:15378"/>
        <dbReference type="ChEBI" id="CHEBI:17499"/>
        <dbReference type="ChEBI" id="CHEBI:29950"/>
        <dbReference type="ChEBI" id="CHEBI:61963"/>
        <dbReference type="ChEBI" id="CHEBI:90618"/>
        <dbReference type="ChEBI" id="CHEBI:232372"/>
        <dbReference type="ChEBI" id="CHEBI:456215"/>
    </reaction>
</comment>
<keyword evidence="5 19" id="KW-0808">Transferase</keyword>
<evidence type="ECO:0000256" key="9">
    <source>
        <dbReference type="ARBA" id="ARBA00022977"/>
    </source>
</evidence>
<feature type="binding site" evidence="19">
    <location>
        <position position="279"/>
    </location>
    <ligand>
        <name>ATP</name>
        <dbReference type="ChEBI" id="CHEBI:30616"/>
    </ligand>
</feature>
<evidence type="ECO:0000256" key="2">
    <source>
        <dbReference type="ARBA" id="ARBA00004948"/>
    </source>
</evidence>
<evidence type="ECO:0000256" key="16">
    <source>
        <dbReference type="ARBA" id="ARBA00075337"/>
    </source>
</evidence>
<comment type="function">
    <text evidence="12 19">Catalyzes the ATP-dependent transfer of a sulfur to tRNA to produce 4-thiouridine in position 8 of tRNAs, which functions as a near-UV photosensor. Also catalyzes the transfer of sulfur to the sulfur carrier protein ThiS, forming ThiS-thiocarboxylate. This is a step in the synthesis of thiazole, in the thiamine biosynthesis pathway. The sulfur is donated as persulfide by IscS.</text>
</comment>
<dbReference type="InterPro" id="IPR003720">
    <property type="entry name" value="tRNA_STrfase"/>
</dbReference>
<evidence type="ECO:0000313" key="22">
    <source>
        <dbReference type="Proteomes" id="UP000886786"/>
    </source>
</evidence>
<dbReference type="GO" id="GO:0009229">
    <property type="term" value="P:thiamine diphosphate biosynthetic process"/>
    <property type="evidence" value="ECO:0007669"/>
    <property type="project" value="UniProtKB-UniRule"/>
</dbReference>
<evidence type="ECO:0000256" key="11">
    <source>
        <dbReference type="ARBA" id="ARBA00052330"/>
    </source>
</evidence>
<dbReference type="SUPFAM" id="SSF52402">
    <property type="entry name" value="Adenine nucleotide alpha hydrolases-like"/>
    <property type="match status" value="1"/>
</dbReference>
<dbReference type="InterPro" id="IPR054173">
    <property type="entry name" value="ThiI_fer"/>
</dbReference>
<name>A0A9D0ZRV3_9FIRM</name>
<comment type="subcellular location">
    <subcellularLocation>
        <location evidence="1 19">Cytoplasm</location>
    </subcellularLocation>
</comment>
<dbReference type="Gene3D" id="3.30.2130.30">
    <property type="match status" value="1"/>
</dbReference>
<dbReference type="InterPro" id="IPR050102">
    <property type="entry name" value="tRNA_sulfurtransferase_ThiI"/>
</dbReference>
<dbReference type="Gene3D" id="3.40.50.620">
    <property type="entry name" value="HUPs"/>
    <property type="match status" value="1"/>
</dbReference>
<dbReference type="GO" id="GO:0052837">
    <property type="term" value="P:thiazole biosynthetic process"/>
    <property type="evidence" value="ECO:0007669"/>
    <property type="project" value="TreeGrafter"/>
</dbReference>
<evidence type="ECO:0000256" key="10">
    <source>
        <dbReference type="ARBA" id="ARBA00050570"/>
    </source>
</evidence>
<organism evidence="21 22">
    <name type="scientific">Candidatus Coprosoma intestinipullorum</name>
    <dbReference type="NCBI Taxonomy" id="2840752"/>
    <lineage>
        <taxon>Bacteria</taxon>
        <taxon>Bacillati</taxon>
        <taxon>Bacillota</taxon>
        <taxon>Bacillota incertae sedis</taxon>
        <taxon>Candidatus Coprosoma</taxon>
    </lineage>
</organism>
<feature type="binding site" evidence="19">
    <location>
        <position position="257"/>
    </location>
    <ligand>
        <name>ATP</name>
        <dbReference type="ChEBI" id="CHEBI:30616"/>
    </ligand>
</feature>
<sequence length="389" mass="44219">MNELIMIKYGELTTKKDNRKYFVKTLTANIEATLKDEKAQIIKNNVRMYIYCENADKIEEKLKKVFGIHSISKAYKVNNNIEDVLKKSLEIMDRNKKTFKVITSRADKTFKTPSMEYSSNLGALILKNSHFKVDVHNPDIILHVEIRTDGTYVYTSEIKGAGGYPVGVQGKGLLMLSGGIDSPVAGYLALKRGVSIECMYFESPPHTSFEAKNKVLSLAKILNEYSGKIKVHVVPFTKIQEEIYKKCPDTYMITIMRRMMYRIAEKYAKKINAHAIFNGESIGQVASQTLESMVCVNNVVSMPVIRPVACFDKLEIIALAEKIGAYETSILPYEDCCTIFVPKHPVIKPKLENCISYEQNLDYEKLIDEAIDNIEVITNFEKPKYEDLL</sequence>
<comment type="similarity">
    <text evidence="13 19">Belongs to the ThiI family.</text>
</comment>
<keyword evidence="7 19" id="KW-0067">ATP-binding</keyword>
<evidence type="ECO:0000313" key="21">
    <source>
        <dbReference type="EMBL" id="HIQ91514.1"/>
    </source>
</evidence>
<dbReference type="NCBIfam" id="TIGR00342">
    <property type="entry name" value="tRNA uracil 4-sulfurtransferase ThiI"/>
    <property type="match status" value="1"/>
</dbReference>
<accession>A0A9D0ZRV3</accession>
<evidence type="ECO:0000256" key="8">
    <source>
        <dbReference type="ARBA" id="ARBA00022884"/>
    </source>
</evidence>
<dbReference type="GO" id="GO:0002937">
    <property type="term" value="P:tRNA 4-thiouridine biosynthesis"/>
    <property type="evidence" value="ECO:0007669"/>
    <property type="project" value="TreeGrafter"/>
</dbReference>
<dbReference type="SMART" id="SM00981">
    <property type="entry name" value="THUMP"/>
    <property type="match status" value="1"/>
</dbReference>
<evidence type="ECO:0000256" key="6">
    <source>
        <dbReference type="ARBA" id="ARBA00022741"/>
    </source>
</evidence>
<feature type="binding site" evidence="19">
    <location>
        <begin position="175"/>
        <end position="176"/>
    </location>
    <ligand>
        <name>ATP</name>
        <dbReference type="ChEBI" id="CHEBI:30616"/>
    </ligand>
</feature>
<dbReference type="GO" id="GO:0005829">
    <property type="term" value="C:cytosol"/>
    <property type="evidence" value="ECO:0007669"/>
    <property type="project" value="TreeGrafter"/>
</dbReference>
<dbReference type="InterPro" id="IPR004114">
    <property type="entry name" value="THUMP_dom"/>
</dbReference>
<dbReference type="EMBL" id="DVFV01000135">
    <property type="protein sequence ID" value="HIQ91514.1"/>
    <property type="molecule type" value="Genomic_DNA"/>
</dbReference>
<evidence type="ECO:0000256" key="18">
    <source>
        <dbReference type="ARBA" id="ARBA00080570"/>
    </source>
</evidence>
<keyword evidence="8 19" id="KW-0694">RNA-binding</keyword>
<evidence type="ECO:0000259" key="20">
    <source>
        <dbReference type="PROSITE" id="PS51165"/>
    </source>
</evidence>
<feature type="domain" description="THUMP" evidence="20">
    <location>
        <begin position="56"/>
        <end position="157"/>
    </location>
</feature>
<keyword evidence="3 19" id="KW-0963">Cytoplasm</keyword>
<dbReference type="CDD" id="cd11716">
    <property type="entry name" value="THUMP_ThiI"/>
    <property type="match status" value="1"/>
</dbReference>
<dbReference type="InterPro" id="IPR049961">
    <property type="entry name" value="ThiI_N"/>
</dbReference>
<dbReference type="SUPFAM" id="SSF143437">
    <property type="entry name" value="THUMP domain-like"/>
    <property type="match status" value="1"/>
</dbReference>
<evidence type="ECO:0000256" key="13">
    <source>
        <dbReference type="ARBA" id="ARBA00061472"/>
    </source>
</evidence>
<dbReference type="PANTHER" id="PTHR43209">
    <property type="entry name" value="TRNA SULFURTRANSFERASE"/>
    <property type="match status" value="1"/>
</dbReference>
<dbReference type="Pfam" id="PF02568">
    <property type="entry name" value="ThiI"/>
    <property type="match status" value="1"/>
</dbReference>
<dbReference type="InterPro" id="IPR014729">
    <property type="entry name" value="Rossmann-like_a/b/a_fold"/>
</dbReference>
<reference evidence="21" key="1">
    <citation type="submission" date="2020-10" db="EMBL/GenBank/DDBJ databases">
        <authorList>
            <person name="Gilroy R."/>
        </authorList>
    </citation>
    <scope>NUCLEOTIDE SEQUENCE</scope>
    <source>
        <strain evidence="21">CHK147-3167</strain>
    </source>
</reference>
<dbReference type="PANTHER" id="PTHR43209:SF1">
    <property type="entry name" value="TRNA SULFURTRANSFERASE"/>
    <property type="match status" value="1"/>
</dbReference>
<dbReference type="Proteomes" id="UP000886786">
    <property type="component" value="Unassembled WGS sequence"/>
</dbReference>